<evidence type="ECO:0000313" key="3">
    <source>
        <dbReference type="Proteomes" id="UP000000647"/>
    </source>
</evidence>
<keyword evidence="3" id="KW-1185">Reference proteome</keyword>
<dbReference type="KEGG" id="hha:Hhal_1972"/>
<dbReference type="InterPro" id="IPR052339">
    <property type="entry name" value="Fe-S_Maturation_MIP18"/>
</dbReference>
<dbReference type="PANTHER" id="PTHR42831">
    <property type="entry name" value="FE-S PROTEIN MATURATION AUXILIARY FACTOR YITW"/>
    <property type="match status" value="1"/>
</dbReference>
<dbReference type="STRING" id="349124.Hhal_1972"/>
<dbReference type="SUPFAM" id="SSF117916">
    <property type="entry name" value="Fe-S cluster assembly (FSCA) domain-like"/>
    <property type="match status" value="1"/>
</dbReference>
<dbReference type="Gene3D" id="3.30.300.130">
    <property type="entry name" value="Fe-S cluster assembly (FSCA)"/>
    <property type="match status" value="1"/>
</dbReference>
<dbReference type="InterPro" id="IPR002744">
    <property type="entry name" value="MIP18-like"/>
</dbReference>
<protein>
    <recommendedName>
        <fullName evidence="1">MIP18 family-like domain-containing protein</fullName>
    </recommendedName>
</protein>
<dbReference type="EMBL" id="CP000544">
    <property type="protein sequence ID" value="ABM62736.1"/>
    <property type="molecule type" value="Genomic_DNA"/>
</dbReference>
<reference evidence="2 3" key="2">
    <citation type="journal article" date="2013" name="Stand. Genomic Sci.">
        <title>Complete genome sequence of Halorhodospira halophila SL1.</title>
        <authorList>
            <person name="Challacombe J.F."/>
            <person name="Majid S."/>
            <person name="Deole R."/>
            <person name="Brettin T.S."/>
            <person name="Bruce D."/>
            <person name="Delano S.F."/>
            <person name="Detter J.C."/>
            <person name="Gleasner C.D."/>
            <person name="Han C.S."/>
            <person name="Misra M."/>
            <person name="Reitenga K.G."/>
            <person name="Mikhailova N."/>
            <person name="Woyke T."/>
            <person name="Pitluck S."/>
            <person name="Nolan M."/>
            <person name="Land M.L."/>
            <person name="Saunders E."/>
            <person name="Tapia R."/>
            <person name="Lapidus A."/>
            <person name="Ivanova N."/>
            <person name="Hoff W.D."/>
        </authorList>
    </citation>
    <scope>NUCLEOTIDE SEQUENCE [LARGE SCALE GENOMIC DNA]</scope>
    <source>
        <strain evidence="3">DSM 244 / SL1</strain>
    </source>
</reference>
<reference evidence="3" key="1">
    <citation type="submission" date="2006-12" db="EMBL/GenBank/DDBJ databases">
        <title>Complete sequence of Halorhodospira halophila SL1.</title>
        <authorList>
            <consortium name="US DOE Joint Genome Institute"/>
            <person name="Copeland A."/>
            <person name="Lucas S."/>
            <person name="Lapidus A."/>
            <person name="Barry K."/>
            <person name="Detter J.C."/>
            <person name="Glavina del Rio T."/>
            <person name="Hammon N."/>
            <person name="Israni S."/>
            <person name="Dalin E."/>
            <person name="Tice H."/>
            <person name="Pitluck S."/>
            <person name="Saunders E."/>
            <person name="Brettin T."/>
            <person name="Bruce D."/>
            <person name="Han C."/>
            <person name="Tapia R."/>
            <person name="Schmutz J."/>
            <person name="Larimer F."/>
            <person name="Land M."/>
            <person name="Hauser L."/>
            <person name="Kyrpides N."/>
            <person name="Mikhailova N."/>
            <person name="Hoff W."/>
            <person name="Richardson P."/>
        </authorList>
    </citation>
    <scope>NUCLEOTIDE SEQUENCE [LARGE SCALE GENOMIC DNA]</scope>
    <source>
        <strain evidence="3">DSM 244 / SL1</strain>
    </source>
</reference>
<dbReference type="Proteomes" id="UP000000647">
    <property type="component" value="Chromosome"/>
</dbReference>
<evidence type="ECO:0000313" key="2">
    <source>
        <dbReference type="EMBL" id="ABM62736.1"/>
    </source>
</evidence>
<sequence length="183" mass="19882">MYAPKGEPITFQRDCEAVVIPAGDTGVIPAGAEGVLTQALGGSYTIYLQGYLFRIDGANADAIGKEPPQPPQLPEGATDEDVERLIWEQMATCYDPEIPVNVVDLGLIYRCDIRKDEHGQRHVDIDMTLTAPGCGMGDILAHDVRVKVQMVPTVAEAQVNLVFTPPWSKEMMSEAAKLQVGLM</sequence>
<dbReference type="Pfam" id="PF01883">
    <property type="entry name" value="FeS_assembly_P"/>
    <property type="match status" value="1"/>
</dbReference>
<dbReference type="HOGENOM" id="CLU_091588_1_0_6"/>
<dbReference type="NCBIfam" id="TIGR03406">
    <property type="entry name" value="FeS_long_SufT"/>
    <property type="match status" value="1"/>
</dbReference>
<proteinExistence type="predicted"/>
<dbReference type="InterPro" id="IPR034904">
    <property type="entry name" value="FSCA_dom_sf"/>
</dbReference>
<dbReference type="RefSeq" id="WP_011814758.1">
    <property type="nucleotide sequence ID" value="NC_008789.1"/>
</dbReference>
<dbReference type="InterPro" id="IPR017776">
    <property type="entry name" value="FeS_assembly_SufT_put"/>
</dbReference>
<evidence type="ECO:0000259" key="1">
    <source>
        <dbReference type="Pfam" id="PF01883"/>
    </source>
</evidence>
<accession>A1WYH4</accession>
<gene>
    <name evidence="2" type="ordered locus">Hhal_1972</name>
</gene>
<name>A1WYH4_HALHL</name>
<dbReference type="AlphaFoldDB" id="A1WYH4"/>
<dbReference type="eggNOG" id="COG2151">
    <property type="taxonomic scope" value="Bacteria"/>
</dbReference>
<dbReference type="OrthoDB" id="9805360at2"/>
<feature type="domain" description="MIP18 family-like" evidence="1">
    <location>
        <begin position="86"/>
        <end position="159"/>
    </location>
</feature>
<organism evidence="2 3">
    <name type="scientific">Halorhodospira halophila (strain DSM 244 / SL1)</name>
    <name type="common">Ectothiorhodospira halophila (strain DSM 244 / SL1)</name>
    <dbReference type="NCBI Taxonomy" id="349124"/>
    <lineage>
        <taxon>Bacteria</taxon>
        <taxon>Pseudomonadati</taxon>
        <taxon>Pseudomonadota</taxon>
        <taxon>Gammaproteobacteria</taxon>
        <taxon>Chromatiales</taxon>
        <taxon>Ectothiorhodospiraceae</taxon>
        <taxon>Halorhodospira</taxon>
    </lineage>
</organism>
<dbReference type="PANTHER" id="PTHR42831:SF1">
    <property type="entry name" value="FE-S PROTEIN MATURATION AUXILIARY FACTOR YITW"/>
    <property type="match status" value="1"/>
</dbReference>